<dbReference type="OrthoDB" id="3365698at2759"/>
<gene>
    <name evidence="1" type="ORF">M378DRAFT_74354</name>
</gene>
<dbReference type="InParanoid" id="A0A0C2SUL4"/>
<organism evidence="1 2">
    <name type="scientific">Amanita muscaria (strain Koide BX008)</name>
    <dbReference type="NCBI Taxonomy" id="946122"/>
    <lineage>
        <taxon>Eukaryota</taxon>
        <taxon>Fungi</taxon>
        <taxon>Dikarya</taxon>
        <taxon>Basidiomycota</taxon>
        <taxon>Agaricomycotina</taxon>
        <taxon>Agaricomycetes</taxon>
        <taxon>Agaricomycetidae</taxon>
        <taxon>Agaricales</taxon>
        <taxon>Pluteineae</taxon>
        <taxon>Amanitaceae</taxon>
        <taxon>Amanita</taxon>
    </lineage>
</organism>
<dbReference type="Proteomes" id="UP000054549">
    <property type="component" value="Unassembled WGS sequence"/>
</dbReference>
<dbReference type="HOGENOM" id="CLU_018544_6_1_1"/>
<sequence>MLTANPHAFPNLIQRLCPDILAEIFAFCLPEVTAWIIQISSRDAPLLLCSVCSSWRSLALSTPRLWQT</sequence>
<dbReference type="AlphaFoldDB" id="A0A0C2SUL4"/>
<dbReference type="STRING" id="946122.A0A0C2SUL4"/>
<protein>
    <recommendedName>
        <fullName evidence="3">F-box domain-containing protein</fullName>
    </recommendedName>
</protein>
<keyword evidence="2" id="KW-1185">Reference proteome</keyword>
<evidence type="ECO:0000313" key="2">
    <source>
        <dbReference type="Proteomes" id="UP000054549"/>
    </source>
</evidence>
<accession>A0A0C2SUL4</accession>
<proteinExistence type="predicted"/>
<dbReference type="Gene3D" id="1.20.1280.50">
    <property type="match status" value="1"/>
</dbReference>
<reference evidence="1 2" key="1">
    <citation type="submission" date="2014-04" db="EMBL/GenBank/DDBJ databases">
        <title>Evolutionary Origins and Diversification of the Mycorrhizal Mutualists.</title>
        <authorList>
            <consortium name="DOE Joint Genome Institute"/>
            <consortium name="Mycorrhizal Genomics Consortium"/>
            <person name="Kohler A."/>
            <person name="Kuo A."/>
            <person name="Nagy L.G."/>
            <person name="Floudas D."/>
            <person name="Copeland A."/>
            <person name="Barry K.W."/>
            <person name="Cichocki N."/>
            <person name="Veneault-Fourrey C."/>
            <person name="LaButti K."/>
            <person name="Lindquist E.A."/>
            <person name="Lipzen A."/>
            <person name="Lundell T."/>
            <person name="Morin E."/>
            <person name="Murat C."/>
            <person name="Riley R."/>
            <person name="Ohm R."/>
            <person name="Sun H."/>
            <person name="Tunlid A."/>
            <person name="Henrissat B."/>
            <person name="Grigoriev I.V."/>
            <person name="Hibbett D.S."/>
            <person name="Martin F."/>
        </authorList>
    </citation>
    <scope>NUCLEOTIDE SEQUENCE [LARGE SCALE GENOMIC DNA]</scope>
    <source>
        <strain evidence="1 2">Koide BX008</strain>
    </source>
</reference>
<evidence type="ECO:0000313" key="1">
    <source>
        <dbReference type="EMBL" id="KIL67105.1"/>
    </source>
</evidence>
<dbReference type="EMBL" id="KN818233">
    <property type="protein sequence ID" value="KIL67105.1"/>
    <property type="molecule type" value="Genomic_DNA"/>
</dbReference>
<name>A0A0C2SUL4_AMAMK</name>
<evidence type="ECO:0008006" key="3">
    <source>
        <dbReference type="Google" id="ProtNLM"/>
    </source>
</evidence>
<feature type="non-terminal residue" evidence="1">
    <location>
        <position position="68"/>
    </location>
</feature>